<keyword evidence="5" id="KW-0653">Protein transport</keyword>
<dbReference type="GO" id="GO:0012507">
    <property type="term" value="C:ER to Golgi transport vesicle membrane"/>
    <property type="evidence" value="ECO:0007669"/>
    <property type="project" value="TreeGrafter"/>
</dbReference>
<dbReference type="GO" id="GO:0031201">
    <property type="term" value="C:SNARE complex"/>
    <property type="evidence" value="ECO:0007669"/>
    <property type="project" value="TreeGrafter"/>
</dbReference>
<accession>S7N737</accession>
<feature type="coiled-coil region" evidence="15">
    <location>
        <begin position="34"/>
        <end position="61"/>
    </location>
</feature>
<dbReference type="GO" id="GO:0006896">
    <property type="term" value="P:Golgi to vacuole transport"/>
    <property type="evidence" value="ECO:0007669"/>
    <property type="project" value="TreeGrafter"/>
</dbReference>
<organism evidence="18 19">
    <name type="scientific">Myotis brandtii</name>
    <name type="common">Brandt's bat</name>
    <dbReference type="NCBI Taxonomy" id="109478"/>
    <lineage>
        <taxon>Eukaryota</taxon>
        <taxon>Metazoa</taxon>
        <taxon>Chordata</taxon>
        <taxon>Craniata</taxon>
        <taxon>Vertebrata</taxon>
        <taxon>Euteleostomi</taxon>
        <taxon>Mammalia</taxon>
        <taxon>Eutheria</taxon>
        <taxon>Laurasiatheria</taxon>
        <taxon>Chiroptera</taxon>
        <taxon>Yangochiroptera</taxon>
        <taxon>Vespertilionidae</taxon>
        <taxon>Myotis</taxon>
    </lineage>
</organism>
<name>S7N737_MYOBR</name>
<reference evidence="18 19" key="1">
    <citation type="journal article" date="2013" name="Nat. Commun.">
        <title>Genome analysis reveals insights into physiology and longevity of the Brandt's bat Myotis brandtii.</title>
        <authorList>
            <person name="Seim I."/>
            <person name="Fang X."/>
            <person name="Xiong Z."/>
            <person name="Lobanov A.V."/>
            <person name="Huang Z."/>
            <person name="Ma S."/>
            <person name="Feng Y."/>
            <person name="Turanov A.A."/>
            <person name="Zhu Y."/>
            <person name="Lenz T.L."/>
            <person name="Gerashchenko M.V."/>
            <person name="Fan D."/>
            <person name="Hee Yim S."/>
            <person name="Yao X."/>
            <person name="Jordan D."/>
            <person name="Xiong Y."/>
            <person name="Ma Y."/>
            <person name="Lyapunov A.N."/>
            <person name="Chen G."/>
            <person name="Kulakova O.I."/>
            <person name="Sun Y."/>
            <person name="Lee S.G."/>
            <person name="Bronson R.T."/>
            <person name="Moskalev A.A."/>
            <person name="Sunyaev S.R."/>
            <person name="Zhang G."/>
            <person name="Krogh A."/>
            <person name="Wang J."/>
            <person name="Gladyshev V.N."/>
        </authorList>
    </citation>
    <scope>NUCLEOTIDE SEQUENCE [LARGE SCALE GENOMIC DNA]</scope>
</reference>
<evidence type="ECO:0000256" key="2">
    <source>
        <dbReference type="ARBA" id="ARBA00006108"/>
    </source>
</evidence>
<dbReference type="PANTHER" id="PTHR21230">
    <property type="entry name" value="VESICLE TRANSPORT V-SNARE PROTEIN VTI1-RELATED"/>
    <property type="match status" value="1"/>
</dbReference>
<dbReference type="AlphaFoldDB" id="S7N737"/>
<keyword evidence="19" id="KW-1185">Reference proteome</keyword>
<dbReference type="FunFam" id="1.20.5.110:FF:000078">
    <property type="entry name" value="Vesicle transport through interaction with t-SNAREs 1A"/>
    <property type="match status" value="1"/>
</dbReference>
<dbReference type="GO" id="GO:0000149">
    <property type="term" value="F:SNARE binding"/>
    <property type="evidence" value="ECO:0007669"/>
    <property type="project" value="TreeGrafter"/>
</dbReference>
<evidence type="ECO:0000256" key="5">
    <source>
        <dbReference type="ARBA" id="ARBA00022927"/>
    </source>
</evidence>
<dbReference type="GO" id="GO:0048280">
    <property type="term" value="P:vesicle fusion with Golgi apparatus"/>
    <property type="evidence" value="ECO:0007669"/>
    <property type="project" value="TreeGrafter"/>
</dbReference>
<evidence type="ECO:0000259" key="17">
    <source>
        <dbReference type="Pfam" id="PF05008"/>
    </source>
</evidence>
<evidence type="ECO:0000313" key="19">
    <source>
        <dbReference type="Proteomes" id="UP000052978"/>
    </source>
</evidence>
<dbReference type="GO" id="GO:0006886">
    <property type="term" value="P:intracellular protein transport"/>
    <property type="evidence" value="ECO:0007669"/>
    <property type="project" value="InterPro"/>
</dbReference>
<dbReference type="Gene3D" id="1.20.58.400">
    <property type="entry name" value="t-snare proteins"/>
    <property type="match status" value="1"/>
</dbReference>
<dbReference type="InterPro" id="IPR007705">
    <property type="entry name" value="Vesicle_trsprt_v-SNARE_N"/>
</dbReference>
<evidence type="ECO:0000256" key="3">
    <source>
        <dbReference type="ARBA" id="ARBA00022448"/>
    </source>
</evidence>
<feature type="region of interest" description="Disordered" evidence="16">
    <location>
        <begin position="172"/>
        <end position="205"/>
    </location>
</feature>
<keyword evidence="9" id="KW-0472">Membrane</keyword>
<comment type="subcellular location">
    <subcellularLocation>
        <location evidence="10">Endomembrane system</location>
        <topology evidence="10">Single-pass type IV membrane protein</topology>
    </subcellularLocation>
    <subcellularLocation>
        <location evidence="1">Golgi apparatus membrane</location>
        <topology evidence="1">Single-pass membrane protein</topology>
    </subcellularLocation>
</comment>
<keyword evidence="6" id="KW-1133">Transmembrane helix</keyword>
<dbReference type="GO" id="GO:0006891">
    <property type="term" value="P:intra-Golgi vesicle-mediated transport"/>
    <property type="evidence" value="ECO:0007669"/>
    <property type="project" value="TreeGrafter"/>
</dbReference>
<dbReference type="GO" id="GO:0042147">
    <property type="term" value="P:retrograde transport, endosome to Golgi"/>
    <property type="evidence" value="ECO:0007669"/>
    <property type="project" value="TreeGrafter"/>
</dbReference>
<comment type="subunit">
    <text evidence="11">Interacts with distinct SNARE complexes that contain either STX5 or STX6. Interacts with NAPA and, to a lesser extent, with NAPG. Identified in a complex containing STX6, STX12, VAMP4 and VTI1A.</text>
</comment>
<dbReference type="GO" id="GO:0031902">
    <property type="term" value="C:late endosome membrane"/>
    <property type="evidence" value="ECO:0007669"/>
    <property type="project" value="TreeGrafter"/>
</dbReference>
<dbReference type="InterPro" id="IPR038407">
    <property type="entry name" value="v-SNARE_N_sf"/>
</dbReference>
<evidence type="ECO:0000256" key="16">
    <source>
        <dbReference type="SAM" id="MobiDB-lite"/>
    </source>
</evidence>
<evidence type="ECO:0000256" key="1">
    <source>
        <dbReference type="ARBA" id="ARBA00004194"/>
    </source>
</evidence>
<dbReference type="GO" id="GO:0005484">
    <property type="term" value="F:SNAP receptor activity"/>
    <property type="evidence" value="ECO:0007669"/>
    <property type="project" value="TreeGrafter"/>
</dbReference>
<dbReference type="InterPro" id="IPR010989">
    <property type="entry name" value="SNARE"/>
</dbReference>
<evidence type="ECO:0000256" key="13">
    <source>
        <dbReference type="ARBA" id="ARBA00081711"/>
    </source>
</evidence>
<keyword evidence="7" id="KW-0333">Golgi apparatus</keyword>
<dbReference type="GO" id="GO:0000139">
    <property type="term" value="C:Golgi membrane"/>
    <property type="evidence" value="ECO:0007669"/>
    <property type="project" value="UniProtKB-SubCell"/>
</dbReference>
<dbReference type="eggNOG" id="KOG1666">
    <property type="taxonomic scope" value="Eukaryota"/>
</dbReference>
<dbReference type="SUPFAM" id="SSF47661">
    <property type="entry name" value="t-snare proteins"/>
    <property type="match status" value="1"/>
</dbReference>
<evidence type="ECO:0000256" key="7">
    <source>
        <dbReference type="ARBA" id="ARBA00023034"/>
    </source>
</evidence>
<evidence type="ECO:0000256" key="4">
    <source>
        <dbReference type="ARBA" id="ARBA00022692"/>
    </source>
</evidence>
<sequence>MSSDFEGFEQDFAVLTAEITSKIARVPRLPPDEKKQMVANVEKQLEEAKELLEQMDLEVREIPPQSRGMYSNRMRSYKQEMGKLETDFKRSRIAYSDEVRNELLGDDGNSSESQLIKLREERAHLLDNTERLERSSRRLEAGYQIAVETGVNSKEKTSNFLSIRESAAQPEAGLVAGKRSGSGGSFSRLRGSTKEQRAEQKGVSRRAVRSKRSQIIFSFIEQIGQEMLENLSHDREKIQRARERLRETDANLGKSSRVLTGMLRREPDRPLQWRLRPRRFTRKPIGAGLVSTTACCQHFVADTRHVLHCPLVDTCHSLMRCRIGWVPFTFTINAVFERSLELLTRSKAS</sequence>
<dbReference type="GO" id="GO:0005789">
    <property type="term" value="C:endoplasmic reticulum membrane"/>
    <property type="evidence" value="ECO:0007669"/>
    <property type="project" value="TreeGrafter"/>
</dbReference>
<protein>
    <recommendedName>
        <fullName evidence="12">Vesicle transport through interaction with t-SNAREs homolog 1A</fullName>
    </recommendedName>
    <alternativeName>
        <fullName evidence="14">Vesicle transport v-SNARE protein Vti1-like 2</fullName>
    </alternativeName>
    <alternativeName>
        <fullName evidence="13">Vti1-rp2</fullName>
    </alternativeName>
</protein>
<proteinExistence type="inferred from homology"/>
<evidence type="ECO:0000256" key="11">
    <source>
        <dbReference type="ARBA" id="ARBA00065755"/>
    </source>
</evidence>
<evidence type="ECO:0000256" key="9">
    <source>
        <dbReference type="ARBA" id="ARBA00023136"/>
    </source>
</evidence>
<evidence type="ECO:0000256" key="14">
    <source>
        <dbReference type="ARBA" id="ARBA00082368"/>
    </source>
</evidence>
<keyword evidence="4" id="KW-0812">Transmembrane</keyword>
<dbReference type="PANTHER" id="PTHR21230:SF26">
    <property type="entry name" value="VESICLE TRANSPORT THROUGH INTERACTION WITH T-SNARES HOMOLOG 1A"/>
    <property type="match status" value="1"/>
</dbReference>
<dbReference type="Gene3D" id="1.20.5.110">
    <property type="match status" value="2"/>
</dbReference>
<dbReference type="EMBL" id="KE163614">
    <property type="protein sequence ID" value="EPQ12874.1"/>
    <property type="molecule type" value="Genomic_DNA"/>
</dbReference>
<evidence type="ECO:0000256" key="6">
    <source>
        <dbReference type="ARBA" id="ARBA00022989"/>
    </source>
</evidence>
<evidence type="ECO:0000256" key="10">
    <source>
        <dbReference type="ARBA" id="ARBA00046280"/>
    </source>
</evidence>
<dbReference type="GO" id="GO:0005829">
    <property type="term" value="C:cytosol"/>
    <property type="evidence" value="ECO:0007669"/>
    <property type="project" value="GOC"/>
</dbReference>
<evidence type="ECO:0000313" key="18">
    <source>
        <dbReference type="EMBL" id="EPQ12874.1"/>
    </source>
</evidence>
<dbReference type="GO" id="GO:0016236">
    <property type="term" value="P:macroautophagy"/>
    <property type="evidence" value="ECO:0007669"/>
    <property type="project" value="TreeGrafter"/>
</dbReference>
<gene>
    <name evidence="18" type="ORF">D623_10027943</name>
</gene>
<dbReference type="Pfam" id="PF12352">
    <property type="entry name" value="V-SNARE_C"/>
    <property type="match status" value="1"/>
</dbReference>
<dbReference type="FunFam" id="1.20.58.400:FF:000001">
    <property type="entry name" value="Vesicle transport through interaction with t-SNAREs homolog 1A"/>
    <property type="match status" value="1"/>
</dbReference>
<evidence type="ECO:0000256" key="8">
    <source>
        <dbReference type="ARBA" id="ARBA00023054"/>
    </source>
</evidence>
<dbReference type="SUPFAM" id="SSF58038">
    <property type="entry name" value="SNARE fusion complex"/>
    <property type="match status" value="1"/>
</dbReference>
<keyword evidence="3" id="KW-0813">Transport</keyword>
<feature type="domain" description="Vesicle transport v-SNARE N-terminal" evidence="17">
    <location>
        <begin position="1"/>
        <end position="91"/>
    </location>
</feature>
<evidence type="ECO:0000256" key="12">
    <source>
        <dbReference type="ARBA" id="ARBA00071612"/>
    </source>
</evidence>
<dbReference type="Pfam" id="PF05008">
    <property type="entry name" value="V-SNARE"/>
    <property type="match status" value="1"/>
</dbReference>
<comment type="similarity">
    <text evidence="2">Belongs to the VTI1 family.</text>
</comment>
<keyword evidence="8 15" id="KW-0175">Coiled coil</keyword>
<feature type="compositionally biased region" description="Basic and acidic residues" evidence="16">
    <location>
        <begin position="192"/>
        <end position="202"/>
    </location>
</feature>
<evidence type="ECO:0000256" key="15">
    <source>
        <dbReference type="SAM" id="Coils"/>
    </source>
</evidence>
<dbReference type="Proteomes" id="UP000052978">
    <property type="component" value="Unassembled WGS sequence"/>
</dbReference>